<dbReference type="EMBL" id="CP036434">
    <property type="protein sequence ID" value="QDV05125.1"/>
    <property type="molecule type" value="Genomic_DNA"/>
</dbReference>
<accession>A0A518EM10</accession>
<keyword evidence="3" id="KW-1185">Reference proteome</keyword>
<keyword evidence="1" id="KW-0812">Transmembrane</keyword>
<gene>
    <name evidence="2" type="ORF">Poly30_06200</name>
</gene>
<protein>
    <submittedName>
        <fullName evidence="2">Uncharacterized protein</fullName>
    </submittedName>
</protein>
<dbReference type="AlphaFoldDB" id="A0A518EM10"/>
<feature type="transmembrane region" description="Helical" evidence="1">
    <location>
        <begin position="34"/>
        <end position="57"/>
    </location>
</feature>
<keyword evidence="1" id="KW-0472">Membrane</keyword>
<organism evidence="2 3">
    <name type="scientific">Saltatorellus ferox</name>
    <dbReference type="NCBI Taxonomy" id="2528018"/>
    <lineage>
        <taxon>Bacteria</taxon>
        <taxon>Pseudomonadati</taxon>
        <taxon>Planctomycetota</taxon>
        <taxon>Planctomycetia</taxon>
        <taxon>Planctomycetia incertae sedis</taxon>
        <taxon>Saltatorellus</taxon>
    </lineage>
</organism>
<feature type="transmembrane region" description="Helical" evidence="1">
    <location>
        <begin position="7"/>
        <end position="28"/>
    </location>
</feature>
<keyword evidence="1" id="KW-1133">Transmembrane helix</keyword>
<evidence type="ECO:0000256" key="1">
    <source>
        <dbReference type="SAM" id="Phobius"/>
    </source>
</evidence>
<sequence length="69" mass="7529">MAARGRGIGGIVSWFIRIVIYDICITGIQDALGVSRMAALFIFLGLLALFAFGAYMLRKRMSSEADAEI</sequence>
<reference evidence="2 3" key="1">
    <citation type="submission" date="2019-02" db="EMBL/GenBank/DDBJ databases">
        <title>Deep-cultivation of Planctomycetes and their phenomic and genomic characterization uncovers novel biology.</title>
        <authorList>
            <person name="Wiegand S."/>
            <person name="Jogler M."/>
            <person name="Boedeker C."/>
            <person name="Pinto D."/>
            <person name="Vollmers J."/>
            <person name="Rivas-Marin E."/>
            <person name="Kohn T."/>
            <person name="Peeters S.H."/>
            <person name="Heuer A."/>
            <person name="Rast P."/>
            <person name="Oberbeckmann S."/>
            <person name="Bunk B."/>
            <person name="Jeske O."/>
            <person name="Meyerdierks A."/>
            <person name="Storesund J.E."/>
            <person name="Kallscheuer N."/>
            <person name="Luecker S."/>
            <person name="Lage O.M."/>
            <person name="Pohl T."/>
            <person name="Merkel B.J."/>
            <person name="Hornburger P."/>
            <person name="Mueller R.-W."/>
            <person name="Bruemmer F."/>
            <person name="Labrenz M."/>
            <person name="Spormann A.M."/>
            <person name="Op den Camp H."/>
            <person name="Overmann J."/>
            <person name="Amann R."/>
            <person name="Jetten M.S.M."/>
            <person name="Mascher T."/>
            <person name="Medema M.H."/>
            <person name="Devos D.P."/>
            <person name="Kaster A.-K."/>
            <person name="Ovreas L."/>
            <person name="Rohde M."/>
            <person name="Galperin M.Y."/>
            <person name="Jogler C."/>
        </authorList>
    </citation>
    <scope>NUCLEOTIDE SEQUENCE [LARGE SCALE GENOMIC DNA]</scope>
    <source>
        <strain evidence="2 3">Poly30</strain>
    </source>
</reference>
<dbReference type="Proteomes" id="UP000320390">
    <property type="component" value="Chromosome"/>
</dbReference>
<name>A0A518EM10_9BACT</name>
<proteinExistence type="predicted"/>
<evidence type="ECO:0000313" key="2">
    <source>
        <dbReference type="EMBL" id="QDV05125.1"/>
    </source>
</evidence>
<evidence type="ECO:0000313" key="3">
    <source>
        <dbReference type="Proteomes" id="UP000320390"/>
    </source>
</evidence>